<evidence type="ECO:0008006" key="6">
    <source>
        <dbReference type="Google" id="ProtNLM"/>
    </source>
</evidence>
<evidence type="ECO:0000313" key="5">
    <source>
        <dbReference type="Proteomes" id="UP000184462"/>
    </source>
</evidence>
<sequence length="75" mass="7599">MKKFYLILIILGLVSTNVVQAQPGGGTTPPPPPDGTEDGSGSNTDDVPLPINTFLLLGLGVGAVAGVKSLSKPKK</sequence>
<gene>
    <name evidence="4" type="ORF">SAMN05444278_11049</name>
</gene>
<evidence type="ECO:0000313" key="4">
    <source>
        <dbReference type="EMBL" id="SHE96488.1"/>
    </source>
</evidence>
<dbReference type="AlphaFoldDB" id="A0A1M4XSR9"/>
<dbReference type="RefSeq" id="WP_073193590.1">
    <property type="nucleotide sequence ID" value="NZ_FQTW01000010.1"/>
</dbReference>
<evidence type="ECO:0000256" key="2">
    <source>
        <dbReference type="SAM" id="Phobius"/>
    </source>
</evidence>
<keyword evidence="5" id="KW-1185">Reference proteome</keyword>
<protein>
    <recommendedName>
        <fullName evidence="6">PEP-CTERM protein-sorting domain-containing protein</fullName>
    </recommendedName>
</protein>
<accession>A0A1M4XSR9</accession>
<evidence type="ECO:0000256" key="3">
    <source>
        <dbReference type="SAM" id="SignalP"/>
    </source>
</evidence>
<feature type="signal peptide" evidence="3">
    <location>
        <begin position="1"/>
        <end position="21"/>
    </location>
</feature>
<name>A0A1M4XSR9_9FLAO</name>
<reference evidence="4 5" key="1">
    <citation type="submission" date="2016-11" db="EMBL/GenBank/DDBJ databases">
        <authorList>
            <person name="Jaros S."/>
            <person name="Januszkiewicz K."/>
            <person name="Wedrychowicz H."/>
        </authorList>
    </citation>
    <scope>NUCLEOTIDE SEQUENCE [LARGE SCALE GENOMIC DNA]</scope>
    <source>
        <strain evidence="4 5">DSM 25661</strain>
    </source>
</reference>
<dbReference type="Proteomes" id="UP000184462">
    <property type="component" value="Unassembled WGS sequence"/>
</dbReference>
<dbReference type="EMBL" id="FQTW01000010">
    <property type="protein sequence ID" value="SHE96488.1"/>
    <property type="molecule type" value="Genomic_DNA"/>
</dbReference>
<keyword evidence="2" id="KW-1133">Transmembrane helix</keyword>
<feature type="transmembrane region" description="Helical" evidence="2">
    <location>
        <begin position="49"/>
        <end position="67"/>
    </location>
</feature>
<keyword evidence="2" id="KW-0472">Membrane</keyword>
<feature type="region of interest" description="Disordered" evidence="1">
    <location>
        <begin position="20"/>
        <end position="47"/>
    </location>
</feature>
<keyword evidence="3" id="KW-0732">Signal</keyword>
<proteinExistence type="predicted"/>
<evidence type="ECO:0000256" key="1">
    <source>
        <dbReference type="SAM" id="MobiDB-lite"/>
    </source>
</evidence>
<keyword evidence="2" id="KW-0812">Transmembrane</keyword>
<organism evidence="4 5">
    <name type="scientific">Psychroflexus salarius</name>
    <dbReference type="NCBI Taxonomy" id="1155689"/>
    <lineage>
        <taxon>Bacteria</taxon>
        <taxon>Pseudomonadati</taxon>
        <taxon>Bacteroidota</taxon>
        <taxon>Flavobacteriia</taxon>
        <taxon>Flavobacteriales</taxon>
        <taxon>Flavobacteriaceae</taxon>
        <taxon>Psychroflexus</taxon>
    </lineage>
</organism>
<feature type="chain" id="PRO_5012363948" description="PEP-CTERM protein-sorting domain-containing protein" evidence="3">
    <location>
        <begin position="22"/>
        <end position="75"/>
    </location>
</feature>